<dbReference type="Proteomes" id="UP000612746">
    <property type="component" value="Unassembled WGS sequence"/>
</dbReference>
<proteinExistence type="inferred from homology"/>
<protein>
    <recommendedName>
        <fullName evidence="3">Saccharopine dehydrogenase NADP binding domain-containing protein</fullName>
    </recommendedName>
</protein>
<dbReference type="Gene3D" id="3.40.50.720">
    <property type="entry name" value="NAD(P)-binding Rossmann-like Domain"/>
    <property type="match status" value="1"/>
</dbReference>
<organism evidence="4 5">
    <name type="scientific">Umbelopsis vinacea</name>
    <dbReference type="NCBI Taxonomy" id="44442"/>
    <lineage>
        <taxon>Eukaryota</taxon>
        <taxon>Fungi</taxon>
        <taxon>Fungi incertae sedis</taxon>
        <taxon>Mucoromycota</taxon>
        <taxon>Mucoromycotina</taxon>
        <taxon>Umbelopsidomycetes</taxon>
        <taxon>Umbelopsidales</taxon>
        <taxon>Umbelopsidaceae</taxon>
        <taxon>Umbelopsis</taxon>
    </lineage>
</organism>
<dbReference type="OrthoDB" id="10268090at2759"/>
<comment type="caution">
    <text evidence="4">The sequence shown here is derived from an EMBL/GenBank/DDBJ whole genome shotgun (WGS) entry which is preliminary data.</text>
</comment>
<dbReference type="PANTHER" id="PTHR12286">
    <property type="entry name" value="SACCHAROPINE DEHYDROGENASE-LIKE OXIDOREDUCTASE"/>
    <property type="match status" value="1"/>
</dbReference>
<name>A0A8H7PHT5_9FUNG</name>
<dbReference type="EMBL" id="JAEPRA010000017">
    <property type="protein sequence ID" value="KAG2173980.1"/>
    <property type="molecule type" value="Genomic_DNA"/>
</dbReference>
<dbReference type="InterPro" id="IPR036291">
    <property type="entry name" value="NAD(P)-bd_dom_sf"/>
</dbReference>
<keyword evidence="2" id="KW-0812">Transmembrane</keyword>
<dbReference type="AlphaFoldDB" id="A0A8H7PHT5"/>
<evidence type="ECO:0000256" key="2">
    <source>
        <dbReference type="SAM" id="Phobius"/>
    </source>
</evidence>
<sequence length="440" mass="48958">MSSDRKYDLVVYGATGFTGAYTAEYIAKLHDKNLKWALAGRSIPKLEKVRDTLAAIDEQLKNLDLLVVDSFNPDSLDEAFKQAKVIISTVGPFEKYGTPVVESCIRQGTHYVDITGEFTWAKTIIDKYHDAAVENGTIIVPFCGFDCVPSDMGAYMVVNYIRKKFGLDTSDVKLSVKRLRGGASGGTIQTSLNILRHEKAGEAQDPYYLSPFVGIDKFRIPWMRWDADFKKWQAYYIMSMVNELVVRRSYGISTTRGSTYGKTFKYRSVKSNTLFKVMSRLGLSDMLTSHAVFRESMSFPFLGAFAMTFIAVGILPWLGMLFKLSPIYRLVSSLLPQGGTGPSREAIIKGSYELELIGTAETEPYENPIRVRGIVRGRMDPGYGDTCRMVAESALSIVYGYDKLPGKAGGILTPASAFGDVLLTRLRDEGGMDFLIEQIE</sequence>
<keyword evidence="2" id="KW-0472">Membrane</keyword>
<keyword evidence="2" id="KW-1133">Transmembrane helix</keyword>
<reference evidence="4" key="1">
    <citation type="submission" date="2020-12" db="EMBL/GenBank/DDBJ databases">
        <title>Metabolic potential, ecology and presence of endohyphal bacteria is reflected in genomic diversity of Mucoromycotina.</title>
        <authorList>
            <person name="Muszewska A."/>
            <person name="Okrasinska A."/>
            <person name="Steczkiewicz K."/>
            <person name="Drgas O."/>
            <person name="Orlowska M."/>
            <person name="Perlinska-Lenart U."/>
            <person name="Aleksandrzak-Piekarczyk T."/>
            <person name="Szatraj K."/>
            <person name="Zielenkiewicz U."/>
            <person name="Pilsyk S."/>
            <person name="Malc E."/>
            <person name="Mieczkowski P."/>
            <person name="Kruszewska J.S."/>
            <person name="Biernat P."/>
            <person name="Pawlowska J."/>
        </authorList>
    </citation>
    <scope>NUCLEOTIDE SEQUENCE</scope>
    <source>
        <strain evidence="4">WA0000051536</strain>
    </source>
</reference>
<comment type="similarity">
    <text evidence="1">Belongs to the saccharopine dehydrogenase family.</text>
</comment>
<feature type="transmembrane region" description="Helical" evidence="2">
    <location>
        <begin position="299"/>
        <end position="322"/>
    </location>
</feature>
<keyword evidence="5" id="KW-1185">Reference proteome</keyword>
<evidence type="ECO:0000313" key="4">
    <source>
        <dbReference type="EMBL" id="KAG2173980.1"/>
    </source>
</evidence>
<dbReference type="Pfam" id="PF03435">
    <property type="entry name" value="Sacchrp_dh_NADP"/>
    <property type="match status" value="1"/>
</dbReference>
<evidence type="ECO:0000313" key="5">
    <source>
        <dbReference type="Proteomes" id="UP000612746"/>
    </source>
</evidence>
<feature type="domain" description="Saccharopine dehydrogenase NADP binding" evidence="3">
    <location>
        <begin position="10"/>
        <end position="140"/>
    </location>
</feature>
<dbReference type="GO" id="GO:0009247">
    <property type="term" value="P:glycolipid biosynthetic process"/>
    <property type="evidence" value="ECO:0007669"/>
    <property type="project" value="TreeGrafter"/>
</dbReference>
<accession>A0A8H7PHT5</accession>
<dbReference type="GO" id="GO:0005886">
    <property type="term" value="C:plasma membrane"/>
    <property type="evidence" value="ECO:0007669"/>
    <property type="project" value="TreeGrafter"/>
</dbReference>
<dbReference type="InterPro" id="IPR005097">
    <property type="entry name" value="Sacchrp_dh_NADP-bd"/>
</dbReference>
<dbReference type="PANTHER" id="PTHR12286:SF5">
    <property type="entry name" value="SACCHAROPINE DEHYDROGENASE-LIKE OXIDOREDUCTASE"/>
    <property type="match status" value="1"/>
</dbReference>
<evidence type="ECO:0000259" key="3">
    <source>
        <dbReference type="Pfam" id="PF03435"/>
    </source>
</evidence>
<dbReference type="SUPFAM" id="SSF51735">
    <property type="entry name" value="NAD(P)-binding Rossmann-fold domains"/>
    <property type="match status" value="1"/>
</dbReference>
<evidence type="ECO:0000256" key="1">
    <source>
        <dbReference type="ARBA" id="ARBA00038048"/>
    </source>
</evidence>
<gene>
    <name evidence="4" type="ORF">INT44_000094</name>
</gene>
<dbReference type="InterPro" id="IPR051276">
    <property type="entry name" value="Saccharopine_DH-like_oxidrdct"/>
</dbReference>